<keyword evidence="2" id="KW-1185">Reference proteome</keyword>
<dbReference type="KEGG" id="bman:114251550"/>
<keyword evidence="1" id="KW-0812">Transmembrane</keyword>
<evidence type="ECO:0000313" key="2">
    <source>
        <dbReference type="Proteomes" id="UP000504629"/>
    </source>
</evidence>
<protein>
    <submittedName>
        <fullName evidence="3">Uncharacterized protein LOC114251550 isoform X1</fullName>
    </submittedName>
</protein>
<dbReference type="GeneID" id="114251550"/>
<dbReference type="OrthoDB" id="8192003at2759"/>
<feature type="transmembrane region" description="Helical" evidence="1">
    <location>
        <begin position="18"/>
        <end position="42"/>
    </location>
</feature>
<reference evidence="3" key="1">
    <citation type="submission" date="2025-08" db="UniProtKB">
        <authorList>
            <consortium name="RefSeq"/>
        </authorList>
    </citation>
    <scope>IDENTIFICATION</scope>
    <source>
        <tissue evidence="3">Silk gland</tissue>
    </source>
</reference>
<evidence type="ECO:0000313" key="3">
    <source>
        <dbReference type="RefSeq" id="XP_028041660.1"/>
    </source>
</evidence>
<gene>
    <name evidence="3" type="primary">LOC114251550</name>
</gene>
<feature type="transmembrane region" description="Helical" evidence="1">
    <location>
        <begin position="106"/>
        <end position="133"/>
    </location>
</feature>
<proteinExistence type="predicted"/>
<feature type="transmembrane region" description="Helical" evidence="1">
    <location>
        <begin position="140"/>
        <end position="162"/>
    </location>
</feature>
<evidence type="ECO:0000256" key="1">
    <source>
        <dbReference type="SAM" id="Phobius"/>
    </source>
</evidence>
<dbReference type="AlphaFoldDB" id="A0A6J2KHY9"/>
<organism evidence="2 3">
    <name type="scientific">Bombyx mandarina</name>
    <name type="common">Wild silk moth</name>
    <name type="synonym">Wild silkworm</name>
    <dbReference type="NCBI Taxonomy" id="7092"/>
    <lineage>
        <taxon>Eukaryota</taxon>
        <taxon>Metazoa</taxon>
        <taxon>Ecdysozoa</taxon>
        <taxon>Arthropoda</taxon>
        <taxon>Hexapoda</taxon>
        <taxon>Insecta</taxon>
        <taxon>Pterygota</taxon>
        <taxon>Neoptera</taxon>
        <taxon>Endopterygota</taxon>
        <taxon>Lepidoptera</taxon>
        <taxon>Glossata</taxon>
        <taxon>Ditrysia</taxon>
        <taxon>Bombycoidea</taxon>
        <taxon>Bombycidae</taxon>
        <taxon>Bombycinae</taxon>
        <taxon>Bombyx</taxon>
    </lineage>
</organism>
<dbReference type="RefSeq" id="XP_028041660.1">
    <property type="nucleotide sequence ID" value="XM_028185859.1"/>
</dbReference>
<keyword evidence="1" id="KW-0472">Membrane</keyword>
<sequence length="241" mass="27827">MALVYSCCFWFSLRLGGILIGLFCLFQAIFILILCCLGYTYANTLEDEITEWINNYNLIYAEDYLINVSEDPVKYISFTVTLSCFYIFICIMFIYGAYMVSKRNNILMVSFILLELLRLVMLSTLVATGLLILKQNTMDIGVLIGASVFGGFLLLGLFYLWICCANLPILINEMERDEQSKTIEKLQKIIKMNSFRTQIFGDHSAIFQPSEQSQKIFVTPKRKIKKNNVNTIRHPIRNTKY</sequence>
<feature type="transmembrane region" description="Helical" evidence="1">
    <location>
        <begin position="75"/>
        <end position="100"/>
    </location>
</feature>
<dbReference type="Proteomes" id="UP000504629">
    <property type="component" value="Unplaced"/>
</dbReference>
<accession>A0A6J2KHY9</accession>
<keyword evidence="1" id="KW-1133">Transmembrane helix</keyword>
<name>A0A6J2KHY9_BOMMA</name>